<evidence type="ECO:0000256" key="1">
    <source>
        <dbReference type="RuleBase" id="RU363048"/>
    </source>
</evidence>
<name>A0A0C3K317_PISTI</name>
<evidence type="ECO:0000313" key="3">
    <source>
        <dbReference type="Proteomes" id="UP000054217"/>
    </source>
</evidence>
<protein>
    <recommendedName>
        <fullName evidence="1">RuvB-like helicase</fullName>
        <ecNumber evidence="1">3.6.4.12</ecNumber>
    </recommendedName>
</protein>
<dbReference type="GO" id="GO:0005524">
    <property type="term" value="F:ATP binding"/>
    <property type="evidence" value="ECO:0007669"/>
    <property type="project" value="UniProtKB-KW"/>
</dbReference>
<dbReference type="EC" id="3.6.4.12" evidence="1"/>
<dbReference type="OrthoDB" id="10434682at2759"/>
<accession>A0A0C3K317</accession>
<dbReference type="InterPro" id="IPR027417">
    <property type="entry name" value="P-loop_NTPase"/>
</dbReference>
<dbReference type="InParanoid" id="A0A0C3K317"/>
<keyword evidence="1" id="KW-0234">DNA repair</keyword>
<gene>
    <name evidence="2" type="ORF">M404DRAFT_9440</name>
</gene>
<keyword evidence="1" id="KW-0804">Transcription</keyword>
<dbReference type="GO" id="GO:0006281">
    <property type="term" value="P:DNA repair"/>
    <property type="evidence" value="ECO:0007669"/>
    <property type="project" value="UniProtKB-KW"/>
</dbReference>
<dbReference type="STRING" id="870435.A0A0C3K317"/>
<comment type="subcellular location">
    <subcellularLocation>
        <location evidence="1">Nucleus</location>
    </subcellularLocation>
</comment>
<comment type="catalytic activity">
    <reaction evidence="1">
        <text>ATP + H2O = ADP + phosphate + H(+)</text>
        <dbReference type="Rhea" id="RHEA:13065"/>
        <dbReference type="ChEBI" id="CHEBI:15377"/>
        <dbReference type="ChEBI" id="CHEBI:15378"/>
        <dbReference type="ChEBI" id="CHEBI:30616"/>
        <dbReference type="ChEBI" id="CHEBI:43474"/>
        <dbReference type="ChEBI" id="CHEBI:456216"/>
        <dbReference type="EC" id="3.6.4.12"/>
    </reaction>
</comment>
<keyword evidence="1" id="KW-0156">Chromatin regulator</keyword>
<sequence length="249" mass="27902">MVMDASYHRAFGTFFPRLKPMELVSTLLGVDLARAFALHWIGLHQRTMFQSLGLMPERLALPDQCWLYRTDERTGARVIGVVVKLVAQVLWTCLTPRWCTWNGKDCSYTRLYSTEVKKTEVLAEAFRRAIKLTPTEAENPLGGYGKVVSHVVVGLKTVSGTKRVRDHAMYWPIRRICIILRLESETYIPLPKGDVQNVALGDLGAASARPQDDQDIMNVMGSQCGRSKITEICEEVSEAVKGYVNQGVA</sequence>
<reference evidence="3" key="2">
    <citation type="submission" date="2015-01" db="EMBL/GenBank/DDBJ databases">
        <title>Evolutionary Origins and Diversification of the Mycorrhizal Mutualists.</title>
        <authorList>
            <consortium name="DOE Joint Genome Institute"/>
            <consortium name="Mycorrhizal Genomics Consortium"/>
            <person name="Kohler A."/>
            <person name="Kuo A."/>
            <person name="Nagy L.G."/>
            <person name="Floudas D."/>
            <person name="Copeland A."/>
            <person name="Barry K.W."/>
            <person name="Cichocki N."/>
            <person name="Veneault-Fourrey C."/>
            <person name="LaButti K."/>
            <person name="Lindquist E.A."/>
            <person name="Lipzen A."/>
            <person name="Lundell T."/>
            <person name="Morin E."/>
            <person name="Murat C."/>
            <person name="Riley R."/>
            <person name="Ohm R."/>
            <person name="Sun H."/>
            <person name="Tunlid A."/>
            <person name="Henrissat B."/>
            <person name="Grigoriev I.V."/>
            <person name="Hibbett D.S."/>
            <person name="Martin F."/>
        </authorList>
    </citation>
    <scope>NUCLEOTIDE SEQUENCE [LARGE SCALE GENOMIC DNA]</scope>
    <source>
        <strain evidence="3">Marx 270</strain>
    </source>
</reference>
<dbReference type="AlphaFoldDB" id="A0A0C3K317"/>
<proteinExistence type="inferred from homology"/>
<keyword evidence="1" id="KW-0539">Nucleus</keyword>
<comment type="function">
    <text evidence="1">DNA helicase participates in several chromatin remodeling complexes, including the SWR1 and the INO80 complexes.</text>
</comment>
<keyword evidence="1" id="KW-0067">ATP-binding</keyword>
<organism evidence="2 3">
    <name type="scientific">Pisolithus tinctorius Marx 270</name>
    <dbReference type="NCBI Taxonomy" id="870435"/>
    <lineage>
        <taxon>Eukaryota</taxon>
        <taxon>Fungi</taxon>
        <taxon>Dikarya</taxon>
        <taxon>Basidiomycota</taxon>
        <taxon>Agaricomycotina</taxon>
        <taxon>Agaricomycetes</taxon>
        <taxon>Agaricomycetidae</taxon>
        <taxon>Boletales</taxon>
        <taxon>Sclerodermatineae</taxon>
        <taxon>Pisolithaceae</taxon>
        <taxon>Pisolithus</taxon>
    </lineage>
</organism>
<dbReference type="Gene3D" id="3.40.50.300">
    <property type="entry name" value="P-loop containing nucleotide triphosphate hydrolases"/>
    <property type="match status" value="1"/>
</dbReference>
<keyword evidence="1" id="KW-0227">DNA damage</keyword>
<evidence type="ECO:0000313" key="2">
    <source>
        <dbReference type="EMBL" id="KIO03887.1"/>
    </source>
</evidence>
<keyword evidence="1" id="KW-0547">Nucleotide-binding</keyword>
<keyword evidence="3" id="KW-1185">Reference proteome</keyword>
<dbReference type="HOGENOM" id="CLU_1116128_0_0_1"/>
<keyword evidence="1" id="KW-0347">Helicase</keyword>
<dbReference type="GO" id="GO:0003678">
    <property type="term" value="F:DNA helicase activity"/>
    <property type="evidence" value="ECO:0007669"/>
    <property type="project" value="UniProtKB-EC"/>
</dbReference>
<keyword evidence="1" id="KW-0378">Hydrolase</keyword>
<dbReference type="GO" id="GO:0016887">
    <property type="term" value="F:ATP hydrolysis activity"/>
    <property type="evidence" value="ECO:0007669"/>
    <property type="project" value="RHEA"/>
</dbReference>
<dbReference type="EMBL" id="KN831974">
    <property type="protein sequence ID" value="KIO03887.1"/>
    <property type="molecule type" value="Genomic_DNA"/>
</dbReference>
<dbReference type="Proteomes" id="UP000054217">
    <property type="component" value="Unassembled WGS sequence"/>
</dbReference>
<reference evidence="2 3" key="1">
    <citation type="submission" date="2014-04" db="EMBL/GenBank/DDBJ databases">
        <authorList>
            <consortium name="DOE Joint Genome Institute"/>
            <person name="Kuo A."/>
            <person name="Kohler A."/>
            <person name="Costa M.D."/>
            <person name="Nagy L.G."/>
            <person name="Floudas D."/>
            <person name="Copeland A."/>
            <person name="Barry K.W."/>
            <person name="Cichocki N."/>
            <person name="Veneault-Fourrey C."/>
            <person name="LaButti K."/>
            <person name="Lindquist E.A."/>
            <person name="Lipzen A."/>
            <person name="Lundell T."/>
            <person name="Morin E."/>
            <person name="Murat C."/>
            <person name="Sun H."/>
            <person name="Tunlid A."/>
            <person name="Henrissat B."/>
            <person name="Grigoriev I.V."/>
            <person name="Hibbett D.S."/>
            <person name="Martin F."/>
            <person name="Nordberg H.P."/>
            <person name="Cantor M.N."/>
            <person name="Hua S.X."/>
        </authorList>
    </citation>
    <scope>NUCLEOTIDE SEQUENCE [LARGE SCALE GENOMIC DNA]</scope>
    <source>
        <strain evidence="2 3">Marx 270</strain>
    </source>
</reference>
<comment type="similarity">
    <text evidence="1">Belongs to the RuvB family.</text>
</comment>
<dbReference type="GO" id="GO:0006325">
    <property type="term" value="P:chromatin organization"/>
    <property type="evidence" value="ECO:0007669"/>
    <property type="project" value="UniProtKB-KW"/>
</dbReference>
<keyword evidence="1" id="KW-0805">Transcription regulation</keyword>
<dbReference type="GO" id="GO:0005634">
    <property type="term" value="C:nucleus"/>
    <property type="evidence" value="ECO:0007669"/>
    <property type="project" value="UniProtKB-SubCell"/>
</dbReference>
<dbReference type="InterPro" id="IPR027238">
    <property type="entry name" value="RuvB-like"/>
</dbReference>
<dbReference type="PANTHER" id="PTHR11093">
    <property type="entry name" value="RUVB-RELATED REPTIN AND PONTIN"/>
    <property type="match status" value="1"/>
</dbReference>